<dbReference type="PANTHER" id="PTHR43483">
    <property type="entry name" value="MEMBRANE TRANSPORTER PROTEIN HI_0806-RELATED"/>
    <property type="match status" value="1"/>
</dbReference>
<evidence type="ECO:0000256" key="5">
    <source>
        <dbReference type="RuleBase" id="RU363041"/>
    </source>
</evidence>
<reference evidence="6 7" key="1">
    <citation type="submission" date="2019-03" db="EMBL/GenBank/DDBJ databases">
        <title>Rhodobacteraceae bacterium SM1902, a new member of the family Rhodobacteraceae isolated from Yantai.</title>
        <authorList>
            <person name="Sun Y."/>
        </authorList>
    </citation>
    <scope>NUCLEOTIDE SEQUENCE [LARGE SCALE GENOMIC DNA]</scope>
    <source>
        <strain evidence="6 7">SM1902</strain>
    </source>
</reference>
<feature type="transmembrane region" description="Helical" evidence="5">
    <location>
        <begin position="222"/>
        <end position="241"/>
    </location>
</feature>
<feature type="transmembrane region" description="Helical" evidence="5">
    <location>
        <begin position="29"/>
        <end position="48"/>
    </location>
</feature>
<feature type="transmembrane region" description="Helical" evidence="5">
    <location>
        <begin position="253"/>
        <end position="274"/>
    </location>
</feature>
<feature type="transmembrane region" description="Helical" evidence="5">
    <location>
        <begin position="118"/>
        <end position="139"/>
    </location>
</feature>
<dbReference type="InterPro" id="IPR002781">
    <property type="entry name" value="TM_pro_TauE-like"/>
</dbReference>
<keyword evidence="4 5" id="KW-0472">Membrane</keyword>
<evidence type="ECO:0000256" key="1">
    <source>
        <dbReference type="ARBA" id="ARBA00004141"/>
    </source>
</evidence>
<dbReference type="Pfam" id="PF01925">
    <property type="entry name" value="TauE"/>
    <property type="match status" value="1"/>
</dbReference>
<organism evidence="6 7">
    <name type="scientific">Meridianimarinicoccus aquatilis</name>
    <dbReference type="NCBI Taxonomy" id="2552766"/>
    <lineage>
        <taxon>Bacteria</taxon>
        <taxon>Pseudomonadati</taxon>
        <taxon>Pseudomonadota</taxon>
        <taxon>Alphaproteobacteria</taxon>
        <taxon>Rhodobacterales</taxon>
        <taxon>Paracoccaceae</taxon>
        <taxon>Meridianimarinicoccus</taxon>
    </lineage>
</organism>
<feature type="transmembrane region" description="Helical" evidence="5">
    <location>
        <begin position="151"/>
        <end position="179"/>
    </location>
</feature>
<gene>
    <name evidence="6" type="ORF">E2L05_12400</name>
</gene>
<evidence type="ECO:0000256" key="4">
    <source>
        <dbReference type="ARBA" id="ARBA00023136"/>
    </source>
</evidence>
<dbReference type="EMBL" id="SMZO01000027">
    <property type="protein sequence ID" value="TDL86895.1"/>
    <property type="molecule type" value="Genomic_DNA"/>
</dbReference>
<evidence type="ECO:0000256" key="2">
    <source>
        <dbReference type="ARBA" id="ARBA00022692"/>
    </source>
</evidence>
<protein>
    <recommendedName>
        <fullName evidence="5">Probable membrane transporter protein</fullName>
    </recommendedName>
</protein>
<evidence type="ECO:0000256" key="3">
    <source>
        <dbReference type="ARBA" id="ARBA00022989"/>
    </source>
</evidence>
<comment type="similarity">
    <text evidence="5">Belongs to the 4-toluene sulfonate uptake permease (TSUP) (TC 2.A.102) family.</text>
</comment>
<feature type="transmembrane region" description="Helical" evidence="5">
    <location>
        <begin position="55"/>
        <end position="73"/>
    </location>
</feature>
<comment type="caution">
    <text evidence="6">The sequence shown here is derived from an EMBL/GenBank/DDBJ whole genome shotgun (WGS) entry which is preliminary data.</text>
</comment>
<dbReference type="AlphaFoldDB" id="A0A4R6ATA7"/>
<dbReference type="OrthoDB" id="457670at2"/>
<keyword evidence="7" id="KW-1185">Reference proteome</keyword>
<sequence length="275" mass="28043">MEHLSTFDLAALTASLVIAAVAAGLMAGILGVGGGIVLVPVLFWILSFTAFPPDIAMHMAVATSLATIIFTSVSSARAHDRRGAVDRGLLRLWGPGIVLGALTGGLVARFIDADGLKAVFGGIALLVAVNMATPKTLVLSANLPGSRAVNAAISAVTGLLSALMGIGGGTLSVPILAAFSVEMRKAVGTAAAFGFLIAVPAVFGFVISGWSVPDRPPLSLGYVNLIGVAVILPFSVSFAPIGARIAHGLDTVWIKRIFAVFLFLTSLRMLSGLLG</sequence>
<evidence type="ECO:0000313" key="7">
    <source>
        <dbReference type="Proteomes" id="UP000294562"/>
    </source>
</evidence>
<keyword evidence="3 5" id="KW-1133">Transmembrane helix</keyword>
<name>A0A4R6ATA7_9RHOB</name>
<accession>A0A4R6ATA7</accession>
<evidence type="ECO:0000313" key="6">
    <source>
        <dbReference type="EMBL" id="TDL86895.1"/>
    </source>
</evidence>
<feature type="transmembrane region" description="Helical" evidence="5">
    <location>
        <begin position="186"/>
        <end position="210"/>
    </location>
</feature>
<comment type="subcellular location">
    <subcellularLocation>
        <location evidence="5">Cell membrane</location>
        <topology evidence="5">Multi-pass membrane protein</topology>
    </subcellularLocation>
    <subcellularLocation>
        <location evidence="1">Membrane</location>
        <topology evidence="1">Multi-pass membrane protein</topology>
    </subcellularLocation>
</comment>
<dbReference type="RefSeq" id="WP_133343227.1">
    <property type="nucleotide sequence ID" value="NZ_SMZO01000027.1"/>
</dbReference>
<dbReference type="GO" id="GO:0005886">
    <property type="term" value="C:plasma membrane"/>
    <property type="evidence" value="ECO:0007669"/>
    <property type="project" value="UniProtKB-SubCell"/>
</dbReference>
<dbReference type="Proteomes" id="UP000294562">
    <property type="component" value="Unassembled WGS sequence"/>
</dbReference>
<proteinExistence type="inferred from homology"/>
<dbReference type="PANTHER" id="PTHR43483:SF3">
    <property type="entry name" value="MEMBRANE TRANSPORTER PROTEIN HI_0806-RELATED"/>
    <property type="match status" value="1"/>
</dbReference>
<keyword evidence="5" id="KW-1003">Cell membrane</keyword>
<keyword evidence="2 5" id="KW-0812">Transmembrane</keyword>
<feature type="transmembrane region" description="Helical" evidence="5">
    <location>
        <begin position="93"/>
        <end position="111"/>
    </location>
</feature>